<dbReference type="InterPro" id="IPR003439">
    <property type="entry name" value="ABC_transporter-like_ATP-bd"/>
</dbReference>
<dbReference type="AlphaFoldDB" id="A0A2S1R9Z8"/>
<evidence type="ECO:0000256" key="4">
    <source>
        <dbReference type="SAM" id="MobiDB-lite"/>
    </source>
</evidence>
<dbReference type="EMBL" id="CP015449">
    <property type="protein sequence ID" value="AWH93064.1"/>
    <property type="molecule type" value="Genomic_DNA"/>
</dbReference>
<dbReference type="PROSITE" id="PS00211">
    <property type="entry name" value="ABC_TRANSPORTER_1"/>
    <property type="match status" value="1"/>
</dbReference>
<sequence length="291" mass="31950">MNYTTPDEAVGVPGPTTGHHRAPEPGAATLSAIDVTLTYPSSGSTGRSEGVEALRNVTLEVPQGQFVALVGASGCGKTSLLNMFAGLVKQTSGSLTVNGEVPKCPPPSVGYMFARDGLLPWRRIERNVTLGLETDKNWSRTRAQERADQLLDMVGLNGFGKAFPRQLSHGMRQRAAIARTLAPDPSILLMDEPFAALDAQTKLRIQAEFSRILETSETPKTVLFVTHDLQEALLLADRVVVMLPRPGRIATDQFVDLRRPRSEHLADLMFEPTFRELHEELFHKLQEGETK</sequence>
<protein>
    <recommendedName>
        <fullName evidence="5">ABC transporter domain-containing protein</fullName>
    </recommendedName>
</protein>
<gene>
    <name evidence="6" type="ORF">A6035_13800</name>
    <name evidence="7" type="ORF">A6035_14025</name>
</gene>
<dbReference type="InterPro" id="IPR017871">
    <property type="entry name" value="ABC_transporter-like_CS"/>
</dbReference>
<keyword evidence="3" id="KW-0067">ATP-binding</keyword>
<dbReference type="PANTHER" id="PTHR42788">
    <property type="entry name" value="TAURINE IMPORT ATP-BINDING PROTEIN-RELATED"/>
    <property type="match status" value="1"/>
</dbReference>
<organism evidence="7 8">
    <name type="scientific">Dietzia lutea</name>
    <dbReference type="NCBI Taxonomy" id="546160"/>
    <lineage>
        <taxon>Bacteria</taxon>
        <taxon>Bacillati</taxon>
        <taxon>Actinomycetota</taxon>
        <taxon>Actinomycetes</taxon>
        <taxon>Mycobacteriales</taxon>
        <taxon>Dietziaceae</taxon>
        <taxon>Dietzia</taxon>
    </lineage>
</organism>
<evidence type="ECO:0000313" key="8">
    <source>
        <dbReference type="Proteomes" id="UP000244928"/>
    </source>
</evidence>
<keyword evidence="2" id="KW-0547">Nucleotide-binding</keyword>
<evidence type="ECO:0000256" key="2">
    <source>
        <dbReference type="ARBA" id="ARBA00022741"/>
    </source>
</evidence>
<feature type="domain" description="ABC transporter" evidence="5">
    <location>
        <begin position="30"/>
        <end position="269"/>
    </location>
</feature>
<evidence type="ECO:0000256" key="1">
    <source>
        <dbReference type="ARBA" id="ARBA00022448"/>
    </source>
</evidence>
<name>A0A2S1R9Z8_9ACTN</name>
<evidence type="ECO:0000313" key="7">
    <source>
        <dbReference type="EMBL" id="AWH93106.1"/>
    </source>
</evidence>
<dbReference type="Proteomes" id="UP000244928">
    <property type="component" value="Chromosome"/>
</dbReference>
<evidence type="ECO:0000259" key="5">
    <source>
        <dbReference type="PROSITE" id="PS50893"/>
    </source>
</evidence>
<reference evidence="7 8" key="1">
    <citation type="submission" date="2016-04" db="EMBL/GenBank/DDBJ databases">
        <title>Complete genome sequence of Dietzia lutea YIM 80766T, a strain isolated from desert soil in Egypt.</title>
        <authorList>
            <person name="Zhao J."/>
            <person name="Hu B."/>
            <person name="Geng S."/>
            <person name="Nie Y."/>
            <person name="Tang Y."/>
        </authorList>
    </citation>
    <scope>NUCLEOTIDE SEQUENCE [LARGE SCALE GENOMIC DNA]</scope>
    <source>
        <strain evidence="7 8">YIM 80766</strain>
    </source>
</reference>
<dbReference type="GO" id="GO:0005524">
    <property type="term" value="F:ATP binding"/>
    <property type="evidence" value="ECO:0007669"/>
    <property type="project" value="UniProtKB-KW"/>
</dbReference>
<dbReference type="Gene3D" id="3.40.50.300">
    <property type="entry name" value="P-loop containing nucleotide triphosphate hydrolases"/>
    <property type="match status" value="1"/>
</dbReference>
<accession>A0A2S1R9Z8</accession>
<keyword evidence="8" id="KW-1185">Reference proteome</keyword>
<dbReference type="CDD" id="cd03293">
    <property type="entry name" value="ABC_NrtD_SsuB_transporters"/>
    <property type="match status" value="1"/>
</dbReference>
<dbReference type="GO" id="GO:0016887">
    <property type="term" value="F:ATP hydrolysis activity"/>
    <property type="evidence" value="ECO:0007669"/>
    <property type="project" value="InterPro"/>
</dbReference>
<keyword evidence="1" id="KW-0813">Transport</keyword>
<dbReference type="KEGG" id="dlu:A6035_14025"/>
<dbReference type="SMART" id="SM00382">
    <property type="entry name" value="AAA"/>
    <property type="match status" value="1"/>
</dbReference>
<dbReference type="KEGG" id="dlu:A6035_13800"/>
<evidence type="ECO:0000256" key="3">
    <source>
        <dbReference type="ARBA" id="ARBA00022840"/>
    </source>
</evidence>
<dbReference type="SUPFAM" id="SSF52540">
    <property type="entry name" value="P-loop containing nucleoside triphosphate hydrolases"/>
    <property type="match status" value="1"/>
</dbReference>
<dbReference type="EMBL" id="CP015449">
    <property type="protein sequence ID" value="AWH93106.1"/>
    <property type="molecule type" value="Genomic_DNA"/>
</dbReference>
<feature type="region of interest" description="Disordered" evidence="4">
    <location>
        <begin position="1"/>
        <end position="24"/>
    </location>
</feature>
<dbReference type="InterPro" id="IPR027417">
    <property type="entry name" value="P-loop_NTPase"/>
</dbReference>
<evidence type="ECO:0000313" key="6">
    <source>
        <dbReference type="EMBL" id="AWH93064.1"/>
    </source>
</evidence>
<dbReference type="InterPro" id="IPR003593">
    <property type="entry name" value="AAA+_ATPase"/>
</dbReference>
<dbReference type="PANTHER" id="PTHR42788:SF13">
    <property type="entry name" value="ALIPHATIC SULFONATES IMPORT ATP-BINDING PROTEIN SSUB"/>
    <property type="match status" value="1"/>
</dbReference>
<dbReference type="InterPro" id="IPR050166">
    <property type="entry name" value="ABC_transporter_ATP-bind"/>
</dbReference>
<dbReference type="Pfam" id="PF00005">
    <property type="entry name" value="ABC_tran"/>
    <property type="match status" value="1"/>
</dbReference>
<proteinExistence type="predicted"/>
<dbReference type="PROSITE" id="PS50893">
    <property type="entry name" value="ABC_TRANSPORTER_2"/>
    <property type="match status" value="1"/>
</dbReference>